<sequence>MCNFLHGCGDLNLIEFKRHSMTYNKPLFNTVPFSSSITAKYFAKRIIRKSMAFKCCYFSGLTVSFGKVHCQHPM</sequence>
<reference evidence="1" key="2">
    <citation type="journal article" date="2015" name="Fish Shellfish Immunol.">
        <title>Early steps in the European eel (Anguilla anguilla)-Vibrio vulnificus interaction in the gills: Role of the RtxA13 toxin.</title>
        <authorList>
            <person name="Callol A."/>
            <person name="Pajuelo D."/>
            <person name="Ebbesson L."/>
            <person name="Teles M."/>
            <person name="MacKenzie S."/>
            <person name="Amaro C."/>
        </authorList>
    </citation>
    <scope>NUCLEOTIDE SEQUENCE</scope>
</reference>
<name>A0A0E9QHX6_ANGAN</name>
<organism evidence="1">
    <name type="scientific">Anguilla anguilla</name>
    <name type="common">European freshwater eel</name>
    <name type="synonym">Muraena anguilla</name>
    <dbReference type="NCBI Taxonomy" id="7936"/>
    <lineage>
        <taxon>Eukaryota</taxon>
        <taxon>Metazoa</taxon>
        <taxon>Chordata</taxon>
        <taxon>Craniata</taxon>
        <taxon>Vertebrata</taxon>
        <taxon>Euteleostomi</taxon>
        <taxon>Actinopterygii</taxon>
        <taxon>Neopterygii</taxon>
        <taxon>Teleostei</taxon>
        <taxon>Anguilliformes</taxon>
        <taxon>Anguillidae</taxon>
        <taxon>Anguilla</taxon>
    </lineage>
</organism>
<evidence type="ECO:0000313" key="1">
    <source>
        <dbReference type="EMBL" id="JAH15940.1"/>
    </source>
</evidence>
<accession>A0A0E9QHX6</accession>
<protein>
    <submittedName>
        <fullName evidence="1">Uncharacterized protein</fullName>
    </submittedName>
</protein>
<dbReference type="AlphaFoldDB" id="A0A0E9QHX6"/>
<dbReference type="EMBL" id="GBXM01092637">
    <property type="protein sequence ID" value="JAH15940.1"/>
    <property type="molecule type" value="Transcribed_RNA"/>
</dbReference>
<reference evidence="1" key="1">
    <citation type="submission" date="2014-11" db="EMBL/GenBank/DDBJ databases">
        <authorList>
            <person name="Amaro Gonzalez C."/>
        </authorList>
    </citation>
    <scope>NUCLEOTIDE SEQUENCE</scope>
</reference>
<proteinExistence type="predicted"/>